<dbReference type="GeneID" id="3256255"/>
<evidence type="ECO:0000313" key="2">
    <source>
        <dbReference type="Proteomes" id="UP000002149"/>
    </source>
</evidence>
<dbReference type="VEuPathDB" id="FungiDB:CNC06900"/>
<dbReference type="HOGENOM" id="CLU_657230_0_0_1"/>
<evidence type="ECO:0000313" key="1">
    <source>
        <dbReference type="EMBL" id="AAW42625.1"/>
    </source>
</evidence>
<dbReference type="PaxDb" id="214684-Q5KJD7"/>
<keyword evidence="2" id="KW-1185">Reference proteome</keyword>
<reference evidence="1 2" key="1">
    <citation type="journal article" date="2005" name="Science">
        <title>The genome of the basidiomycetous yeast and human pathogen Cryptococcus neoformans.</title>
        <authorList>
            <person name="Loftus B.J."/>
            <person name="Fung E."/>
            <person name="Roncaglia P."/>
            <person name="Rowley D."/>
            <person name="Amedeo P."/>
            <person name="Bruno D."/>
            <person name="Vamathevan J."/>
            <person name="Miranda M."/>
            <person name="Anderson I.J."/>
            <person name="Fraser J.A."/>
            <person name="Allen J.E."/>
            <person name="Bosdet I.E."/>
            <person name="Brent M.R."/>
            <person name="Chiu R."/>
            <person name="Doering T.L."/>
            <person name="Donlin M.J."/>
            <person name="D'Souza C.A."/>
            <person name="Fox D.S."/>
            <person name="Grinberg V."/>
            <person name="Fu J."/>
            <person name="Fukushima M."/>
            <person name="Haas B.J."/>
            <person name="Huang J.C."/>
            <person name="Janbon G."/>
            <person name="Jones S.J."/>
            <person name="Koo H.L."/>
            <person name="Krzywinski M.I."/>
            <person name="Kwon-Chung J.K."/>
            <person name="Lengeler K.B."/>
            <person name="Maiti R."/>
            <person name="Marra M.A."/>
            <person name="Marra R.E."/>
            <person name="Mathewson C.A."/>
            <person name="Mitchell T.G."/>
            <person name="Pertea M."/>
            <person name="Riggs F.R."/>
            <person name="Salzberg S.L."/>
            <person name="Schein J.E."/>
            <person name="Shvartsbeyn A."/>
            <person name="Shin H."/>
            <person name="Shumway M."/>
            <person name="Specht C.A."/>
            <person name="Suh B.B."/>
            <person name="Tenney A."/>
            <person name="Utterback T.R."/>
            <person name="Wickes B.L."/>
            <person name="Wortman J.R."/>
            <person name="Wye N.H."/>
            <person name="Kronstad J.W."/>
            <person name="Lodge J.K."/>
            <person name="Heitman J."/>
            <person name="Davis R.W."/>
            <person name="Fraser C.M."/>
            <person name="Hyman R.W."/>
        </authorList>
    </citation>
    <scope>NUCLEOTIDE SEQUENCE [LARGE SCALE GENOMIC DNA]</scope>
    <source>
        <strain evidence="2">JEC21 / ATCC MYA-565</strain>
    </source>
</reference>
<accession>Q5KJD7</accession>
<organism evidence="1 2">
    <name type="scientific">Cryptococcus deneoformans (strain JEC21 / ATCC MYA-565)</name>
    <name type="common">Cryptococcus neoformans var. neoformans serotype D</name>
    <dbReference type="NCBI Taxonomy" id="214684"/>
    <lineage>
        <taxon>Eukaryota</taxon>
        <taxon>Fungi</taxon>
        <taxon>Dikarya</taxon>
        <taxon>Basidiomycota</taxon>
        <taxon>Agaricomycotina</taxon>
        <taxon>Tremellomycetes</taxon>
        <taxon>Tremellales</taxon>
        <taxon>Cryptococcaceae</taxon>
        <taxon>Cryptococcus</taxon>
        <taxon>Cryptococcus neoformans species complex</taxon>
    </lineage>
</organism>
<dbReference type="OrthoDB" id="2569399at2759"/>
<gene>
    <name evidence="1" type="ordered locus">CNC06900</name>
</gene>
<dbReference type="KEGG" id="cne:CNC06900"/>
<dbReference type="EMBL" id="AE017343">
    <property type="protein sequence ID" value="AAW42625.1"/>
    <property type="molecule type" value="Genomic_DNA"/>
</dbReference>
<name>Q5KJD7_CRYD1</name>
<proteinExistence type="predicted"/>
<dbReference type="OMA" id="ENTSWVF"/>
<sequence length="425" mass="46813">MRTLENSMTVTIDRPPPNEGQPLPVDLALRIAAFLFGSGAHSTLAALHRCSKDYYFALSPIVYRKVSFKPKKTYALFFLGDDFLLSPDSLGKQVDNAVASETIFSAERAVLRRILALQHVRHLSIHSLPADSSPLTKAFTSAVNAYSPNYLILPSLQSVQLLPPVADEIRTYIPETYDRPHNPAFLESLISTSRPTKLCLSYPVVPSQSWDEHLELTTIKQYQLVARMNRLIDDGWSSLETFCVHDIVHQVLPSLKGCKNVYHFSSHCILTGEIGRVEGGEREGGGAVFVNPGKSSTGIPGPKWNFRSWQIGTAVKNLFPSGANAGAILENTSWVFVNHKGHILTKLENDDDDDTGVGYMEVGRLIDDAIKGGLPQDLIGRAGFKRELADEVLEKMKFTPGEMQCVSCGRIGHKGATIAKLQDIL</sequence>
<accession>Q55WW3</accession>
<protein>
    <submittedName>
        <fullName evidence="1">Expressed protein</fullName>
    </submittedName>
</protein>
<dbReference type="Proteomes" id="UP000002149">
    <property type="component" value="Chromosome 3"/>
</dbReference>
<dbReference type="RefSeq" id="XP_569932.1">
    <property type="nucleotide sequence ID" value="XM_569932.2"/>
</dbReference>
<dbReference type="AlphaFoldDB" id="Q5KJD7"/>
<dbReference type="eggNOG" id="ENOG502RBC1">
    <property type="taxonomic scope" value="Eukaryota"/>
</dbReference>
<dbReference type="InParanoid" id="Q5KJD7"/>